<evidence type="ECO:0000313" key="3">
    <source>
        <dbReference type="Proteomes" id="UP000809829"/>
    </source>
</evidence>
<organism evidence="2 3">
    <name type="scientific">Priestia iocasae</name>
    <dbReference type="NCBI Taxonomy" id="2291674"/>
    <lineage>
        <taxon>Bacteria</taxon>
        <taxon>Bacillati</taxon>
        <taxon>Bacillota</taxon>
        <taxon>Bacilli</taxon>
        <taxon>Bacillales</taxon>
        <taxon>Bacillaceae</taxon>
        <taxon>Priestia</taxon>
    </lineage>
</organism>
<evidence type="ECO:0000313" key="2">
    <source>
        <dbReference type="EMBL" id="MBM7703378.1"/>
    </source>
</evidence>
<evidence type="ECO:0000259" key="1">
    <source>
        <dbReference type="Pfam" id="PF01551"/>
    </source>
</evidence>
<dbReference type="RefSeq" id="WP_205187119.1">
    <property type="nucleotide sequence ID" value="NZ_JAFBFC010000003.1"/>
</dbReference>
<feature type="domain" description="M23ase beta-sheet core" evidence="1">
    <location>
        <begin position="252"/>
        <end position="317"/>
    </location>
</feature>
<keyword evidence="3" id="KW-1185">Reference proteome</keyword>
<accession>A0ABS2QV67</accession>
<dbReference type="InterPro" id="IPR011055">
    <property type="entry name" value="Dup_hybrid_motif"/>
</dbReference>
<comment type="caution">
    <text evidence="2">The sequence shown here is derived from an EMBL/GenBank/DDBJ whole genome shotgun (WGS) entry which is preliminary data.</text>
</comment>
<dbReference type="EMBL" id="JAFBFC010000003">
    <property type="protein sequence ID" value="MBM7703378.1"/>
    <property type="molecule type" value="Genomic_DNA"/>
</dbReference>
<dbReference type="Gene3D" id="2.70.70.10">
    <property type="entry name" value="Glucose Permease (Domain IIA)"/>
    <property type="match status" value="1"/>
</dbReference>
<keyword evidence="2" id="KW-0378">Hydrolase</keyword>
<protein>
    <submittedName>
        <fullName evidence="2">Murein DD-endopeptidase MepM/ murein hydrolase activator NlpD</fullName>
    </submittedName>
</protein>
<dbReference type="CDD" id="cd12797">
    <property type="entry name" value="M23_peptidase"/>
    <property type="match status" value="1"/>
</dbReference>
<proteinExistence type="predicted"/>
<dbReference type="InterPro" id="IPR050570">
    <property type="entry name" value="Cell_wall_metabolism_enzyme"/>
</dbReference>
<reference evidence="2 3" key="1">
    <citation type="submission" date="2021-01" db="EMBL/GenBank/DDBJ databases">
        <title>Genomic Encyclopedia of Type Strains, Phase IV (KMG-IV): sequencing the most valuable type-strain genomes for metagenomic binning, comparative biology and taxonomic classification.</title>
        <authorList>
            <person name="Goeker M."/>
        </authorList>
    </citation>
    <scope>NUCLEOTIDE SEQUENCE [LARGE SCALE GENOMIC DNA]</scope>
    <source>
        <strain evidence="2 3">DSM 104297</strain>
    </source>
</reference>
<name>A0ABS2QV67_9BACI</name>
<dbReference type="PANTHER" id="PTHR21666:SF270">
    <property type="entry name" value="MUREIN HYDROLASE ACTIVATOR ENVC"/>
    <property type="match status" value="1"/>
</dbReference>
<dbReference type="SUPFAM" id="SSF51261">
    <property type="entry name" value="Duplicated hybrid motif"/>
    <property type="match status" value="2"/>
</dbReference>
<dbReference type="Proteomes" id="UP000809829">
    <property type="component" value="Unassembled WGS sequence"/>
</dbReference>
<sequence>MKRYYVATILLICTSVVIVLLKSPEPKEGQFIQIEYINNKPYVHAQNLSVLGSYYDFQQIDKQLQIQLEQVTYTFIEQVPVMQKNGSYLAIEKDVFIIQNNTPFLSIEFLENELSTQMQVQGDVIRVSKKLAQVTTETIETMTSHSYSVEEVRQYFQSLTSPLKGAHADTFASHIPGANRAYRYGYHEGLDWYTYSAGMMINEKTPVYAMGKGEIVRIDHDYKGYSSVNEREKDLLLCQQANKTPAYILDKLRGRQVWIQYDNGVQARFAHLSAVSPDLKVGSLVNQQTFIGLVGNSGTSGEVKKDQSELHLHVDLLIKGDLFWKGLESEEVQQIIKETF</sequence>
<dbReference type="Pfam" id="PF01551">
    <property type="entry name" value="Peptidase_M23"/>
    <property type="match status" value="1"/>
</dbReference>
<gene>
    <name evidence="2" type="ORF">JOC83_002225</name>
</gene>
<dbReference type="InterPro" id="IPR016047">
    <property type="entry name" value="M23ase_b-sheet_dom"/>
</dbReference>
<dbReference type="PANTHER" id="PTHR21666">
    <property type="entry name" value="PEPTIDASE-RELATED"/>
    <property type="match status" value="1"/>
</dbReference>
<dbReference type="GO" id="GO:0016787">
    <property type="term" value="F:hydrolase activity"/>
    <property type="evidence" value="ECO:0007669"/>
    <property type="project" value="UniProtKB-KW"/>
</dbReference>